<dbReference type="InterPro" id="IPR027417">
    <property type="entry name" value="P-loop_NTPase"/>
</dbReference>
<feature type="region of interest" description="Disordered" evidence="1">
    <location>
        <begin position="690"/>
        <end position="713"/>
    </location>
</feature>
<dbReference type="GO" id="GO:0016887">
    <property type="term" value="F:ATP hydrolysis activity"/>
    <property type="evidence" value="ECO:0007669"/>
    <property type="project" value="InterPro"/>
</dbReference>
<dbReference type="OrthoDB" id="9781481at2"/>
<dbReference type="SMART" id="SM00382">
    <property type="entry name" value="AAA"/>
    <property type="match status" value="1"/>
</dbReference>
<evidence type="ECO:0000313" key="4">
    <source>
        <dbReference type="Proteomes" id="UP000305778"/>
    </source>
</evidence>
<evidence type="ECO:0000313" key="3">
    <source>
        <dbReference type="EMBL" id="TKA01404.1"/>
    </source>
</evidence>
<sequence>MPTLRQGVPPRLRRALEILAEPPGGLHVQELWARVVADIPLEEHEAVPTKAGRQTKGENNWRWYTSDAVLAGLLWKQKGVWRITSLGRHVLAQSDDPEDLLEITRSALSYAEKHRAGYQYAAKILETAVQPGQWVSLNDVAEMADLDRDRLAAWLCGIRTPGGQRVLGSDGRPPQQIHPLPDQIARWQKLLAAEGLPLDATGAASPTHRLSSDQLSAALARADDSDRERHAVRRGWLIRGAAVQGVNLVPKWLLEGFCSLPASRLQALPEGLSKDQLKLLVDDRYGHLSYNQRTELANQFAVFLDRVNPGDLIATFSAGRLHLGAVTGPAEFIVSPDGRSNLRRTVNWPALDVDHADLPEELQAKLTSQHDVVDLTQLLDVLEKLLDRSPEDDPEASGTRRTLRLPDPTAELADELLVGLPWLQEVRDLLDERRQLIFYGPPGTGKTFLAQAIAEYLAGDAHAVKLVQFHPSYAYEDFFEGFRPVQQSQGSGTVGFELRPGPFRKLVALAEENSDIPHFLIIDEINRANLAKVFGELYFVLEYRNRTVDLQYSGEFTLPSNIHLIGTMNTADRSIALVDAAMRRRFAFVALHPDEEPTRDLLPRWLAREGLTHTSDDVPALLRTLNSRVEDKDFRIGPSYLMRESVYADGGLERAWRTAVLPLLEEHHYGDGTDVAKRYGLPALRKALAANQPSPADSGDAATPAAVPGVDAQ</sequence>
<comment type="caution">
    <text evidence="3">The sequence shown here is derived from an EMBL/GenBank/DDBJ whole genome shotgun (WGS) entry which is preliminary data.</text>
</comment>
<dbReference type="RefSeq" id="WP_136729175.1">
    <property type="nucleotide sequence ID" value="NZ_SUMC01000073.1"/>
</dbReference>
<accession>A0A4U0RYE6</accession>
<organism evidence="3 4">
    <name type="scientific">Actinacidiphila oryziradicis</name>
    <dbReference type="NCBI Taxonomy" id="2571141"/>
    <lineage>
        <taxon>Bacteria</taxon>
        <taxon>Bacillati</taxon>
        <taxon>Actinomycetota</taxon>
        <taxon>Actinomycetes</taxon>
        <taxon>Kitasatosporales</taxon>
        <taxon>Streptomycetaceae</taxon>
        <taxon>Actinacidiphila</taxon>
    </lineage>
</organism>
<protein>
    <submittedName>
        <fullName evidence="3">AAA family ATPase</fullName>
    </submittedName>
</protein>
<feature type="domain" description="AAA+ ATPase" evidence="2">
    <location>
        <begin position="432"/>
        <end position="596"/>
    </location>
</feature>
<dbReference type="PANTHER" id="PTHR37291:SF1">
    <property type="entry name" value="TYPE IV METHYL-DIRECTED RESTRICTION ENZYME ECOKMCRB SUBUNIT"/>
    <property type="match status" value="1"/>
</dbReference>
<dbReference type="Gene3D" id="3.40.50.300">
    <property type="entry name" value="P-loop containing nucleotide triphosphate hydrolases"/>
    <property type="match status" value="1"/>
</dbReference>
<name>A0A4U0RYE6_9ACTN</name>
<dbReference type="EMBL" id="SUMC01000073">
    <property type="protein sequence ID" value="TKA01404.1"/>
    <property type="molecule type" value="Genomic_DNA"/>
</dbReference>
<dbReference type="InterPro" id="IPR025745">
    <property type="entry name" value="Mrr-like_N_dom"/>
</dbReference>
<keyword evidence="4" id="KW-1185">Reference proteome</keyword>
<evidence type="ECO:0000259" key="2">
    <source>
        <dbReference type="SMART" id="SM00382"/>
    </source>
</evidence>
<dbReference type="Pfam" id="PF14338">
    <property type="entry name" value="Mrr_N"/>
    <property type="match status" value="1"/>
</dbReference>
<reference evidence="3 4" key="1">
    <citation type="submission" date="2019-04" db="EMBL/GenBank/DDBJ databases">
        <title>Streptomyces oryziradicis sp. nov., a novel actinomycete isolated from rhizosphere soil of rice (Oryza sativa L.).</title>
        <authorList>
            <person name="Li C."/>
        </authorList>
    </citation>
    <scope>NUCLEOTIDE SEQUENCE [LARGE SCALE GENOMIC DNA]</scope>
    <source>
        <strain evidence="3 4">NEAU-C40</strain>
    </source>
</reference>
<dbReference type="InterPro" id="IPR052934">
    <property type="entry name" value="Methyl-DNA_Rec/Restrict_Enz"/>
</dbReference>
<dbReference type="GO" id="GO:0005524">
    <property type="term" value="F:ATP binding"/>
    <property type="evidence" value="ECO:0007669"/>
    <property type="project" value="InterPro"/>
</dbReference>
<dbReference type="SUPFAM" id="SSF52540">
    <property type="entry name" value="P-loop containing nucleoside triphosphate hydrolases"/>
    <property type="match status" value="1"/>
</dbReference>
<dbReference type="PANTHER" id="PTHR37291">
    <property type="entry name" value="5-METHYLCYTOSINE-SPECIFIC RESTRICTION ENZYME B"/>
    <property type="match status" value="1"/>
</dbReference>
<dbReference type="AlphaFoldDB" id="A0A4U0RYE6"/>
<dbReference type="CDD" id="cd00009">
    <property type="entry name" value="AAA"/>
    <property type="match status" value="1"/>
</dbReference>
<dbReference type="Proteomes" id="UP000305778">
    <property type="component" value="Unassembled WGS sequence"/>
</dbReference>
<dbReference type="InterPro" id="IPR003593">
    <property type="entry name" value="AAA+_ATPase"/>
</dbReference>
<dbReference type="Pfam" id="PF07728">
    <property type="entry name" value="AAA_5"/>
    <property type="match status" value="1"/>
</dbReference>
<dbReference type="InterPro" id="IPR011704">
    <property type="entry name" value="ATPase_dyneun-rel_AAA"/>
</dbReference>
<evidence type="ECO:0000256" key="1">
    <source>
        <dbReference type="SAM" id="MobiDB-lite"/>
    </source>
</evidence>
<gene>
    <name evidence="3" type="ORF">FCI23_40770</name>
</gene>
<proteinExistence type="predicted"/>